<name>A0ABS6SEL3_9SPHN</name>
<evidence type="ECO:0000259" key="2">
    <source>
        <dbReference type="Pfam" id="PF04389"/>
    </source>
</evidence>
<dbReference type="Pfam" id="PF04389">
    <property type="entry name" value="Peptidase_M28"/>
    <property type="match status" value="1"/>
</dbReference>
<keyword evidence="4" id="KW-1185">Reference proteome</keyword>
<dbReference type="PANTHER" id="PTHR12147:SF26">
    <property type="entry name" value="PEPTIDASE M28 DOMAIN-CONTAINING PROTEIN"/>
    <property type="match status" value="1"/>
</dbReference>
<feature type="transmembrane region" description="Helical" evidence="1">
    <location>
        <begin position="496"/>
        <end position="518"/>
    </location>
</feature>
<feature type="transmembrane region" description="Helical" evidence="1">
    <location>
        <begin position="357"/>
        <end position="382"/>
    </location>
</feature>
<reference evidence="3 4" key="1">
    <citation type="submission" date="2021-04" db="EMBL/GenBank/DDBJ databases">
        <authorList>
            <person name="Pira H."/>
            <person name="Risdian C."/>
            <person name="Wink J."/>
        </authorList>
    </citation>
    <scope>NUCLEOTIDE SEQUENCE [LARGE SCALE GENOMIC DNA]</scope>
    <source>
        <strain evidence="3 4">WHA3</strain>
    </source>
</reference>
<evidence type="ECO:0000256" key="1">
    <source>
        <dbReference type="SAM" id="Phobius"/>
    </source>
</evidence>
<feature type="transmembrane region" description="Helical" evidence="1">
    <location>
        <begin position="402"/>
        <end position="419"/>
    </location>
</feature>
<dbReference type="RefSeq" id="WP_218445598.1">
    <property type="nucleotide sequence ID" value="NZ_JAGSPA010000002.1"/>
</dbReference>
<sequence>MRKYLGLLAAVSIALILAIVGTTPPSPRDETAPQTDFSAARAMVDVRQVAAAPHVTGSAENARVRAYLVERLRALGLDTGTTASPLGEQGAARLRQWRGDEMAAPPVENIFARLGGSDPSLPAVLLMAHYDSVWGSAGASDDAAGVAAILEIVRAVKAKGALPRDLLVLFTDAEELGLEGAKYFFANNSNRRRVGAIINLEARGGGGRTTLFQTSAQNGEAMRLYHRAVDRPGASSLAAFVYSVLPNDTDLTPALSGDYTAYNFAFIGRPGLYHSPDATPENLDQGALQDMGAQGLDLTWALLSAETLPGKAADLTFFDMFGLFLISYPAWAGWLLIAAAALLVIDQIRAAETRKTMARGSAATLLVILLGAGLLYLFNLLSGADGAINYYDRLAATTRLEVQALLICAAMLVLALAWLGGQRASLIGIILAIVVQLFAPTAAYIIVIPLLLGGLAAVAKRRVGGGGGIALAVLFAAISLGFLFQNSHALMQGVGPAMPMVAALLAALALPPLTILAPPVSGRAGNIIAAFLLIAALALALWVRLDPVAETVAVYSEFRMPR</sequence>
<dbReference type="InterPro" id="IPR045175">
    <property type="entry name" value="M28_fam"/>
</dbReference>
<proteinExistence type="predicted"/>
<dbReference type="InterPro" id="IPR007484">
    <property type="entry name" value="Peptidase_M28"/>
</dbReference>
<protein>
    <submittedName>
        <fullName evidence="3">M20/M25/M40 family metallo-hydrolase</fullName>
    </submittedName>
</protein>
<evidence type="ECO:0000313" key="4">
    <source>
        <dbReference type="Proteomes" id="UP000722336"/>
    </source>
</evidence>
<feature type="transmembrane region" description="Helical" evidence="1">
    <location>
        <begin position="321"/>
        <end position="345"/>
    </location>
</feature>
<evidence type="ECO:0000313" key="3">
    <source>
        <dbReference type="EMBL" id="MBV7256842.1"/>
    </source>
</evidence>
<dbReference type="EMBL" id="JAGSPA010000002">
    <property type="protein sequence ID" value="MBV7256842.1"/>
    <property type="molecule type" value="Genomic_DNA"/>
</dbReference>
<organism evidence="3 4">
    <name type="scientific">Pacificimonas pallii</name>
    <dbReference type="NCBI Taxonomy" id="2827236"/>
    <lineage>
        <taxon>Bacteria</taxon>
        <taxon>Pseudomonadati</taxon>
        <taxon>Pseudomonadota</taxon>
        <taxon>Alphaproteobacteria</taxon>
        <taxon>Sphingomonadales</taxon>
        <taxon>Sphingosinicellaceae</taxon>
        <taxon>Pacificimonas</taxon>
    </lineage>
</organism>
<keyword evidence="1" id="KW-0812">Transmembrane</keyword>
<keyword evidence="1" id="KW-1133">Transmembrane helix</keyword>
<gene>
    <name evidence="3" type="ORF">KCG44_08580</name>
</gene>
<accession>A0ABS6SEL3</accession>
<feature type="transmembrane region" description="Helical" evidence="1">
    <location>
        <begin position="464"/>
        <end position="484"/>
    </location>
</feature>
<feature type="domain" description="Peptidase M28" evidence="2">
    <location>
        <begin position="109"/>
        <end position="294"/>
    </location>
</feature>
<comment type="caution">
    <text evidence="3">The sequence shown here is derived from an EMBL/GenBank/DDBJ whole genome shotgun (WGS) entry which is preliminary data.</text>
</comment>
<feature type="transmembrane region" description="Helical" evidence="1">
    <location>
        <begin position="524"/>
        <end position="543"/>
    </location>
</feature>
<dbReference type="Proteomes" id="UP000722336">
    <property type="component" value="Unassembled WGS sequence"/>
</dbReference>
<feature type="transmembrane region" description="Helical" evidence="1">
    <location>
        <begin position="426"/>
        <end position="452"/>
    </location>
</feature>
<keyword evidence="1" id="KW-0472">Membrane</keyword>
<dbReference type="PANTHER" id="PTHR12147">
    <property type="entry name" value="METALLOPEPTIDASE M28 FAMILY MEMBER"/>
    <property type="match status" value="1"/>
</dbReference>